<feature type="domain" description="Tyr recombinase" evidence="2">
    <location>
        <begin position="1"/>
        <end position="54"/>
    </location>
</feature>
<proteinExistence type="predicted"/>
<dbReference type="InterPro" id="IPR013762">
    <property type="entry name" value="Integrase-like_cat_sf"/>
</dbReference>
<keyword evidence="1" id="KW-0233">DNA recombination</keyword>
<evidence type="ECO:0000259" key="2">
    <source>
        <dbReference type="PROSITE" id="PS51898"/>
    </source>
</evidence>
<comment type="caution">
    <text evidence="3">The sequence shown here is derived from an EMBL/GenBank/DDBJ whole genome shotgun (WGS) entry which is preliminary data.</text>
</comment>
<dbReference type="InterPro" id="IPR011010">
    <property type="entry name" value="DNA_brk_join_enz"/>
</dbReference>
<protein>
    <submittedName>
        <fullName evidence="3">Tyrosine-type recombinase/integrase</fullName>
    </submittedName>
</protein>
<dbReference type="Proteomes" id="UP001457898">
    <property type="component" value="Unassembled WGS sequence"/>
</dbReference>
<dbReference type="Pfam" id="PF00589">
    <property type="entry name" value="Phage_integrase"/>
    <property type="match status" value="1"/>
</dbReference>
<evidence type="ECO:0000256" key="1">
    <source>
        <dbReference type="ARBA" id="ARBA00023172"/>
    </source>
</evidence>
<keyword evidence="4" id="KW-1185">Reference proteome</keyword>
<reference evidence="3 4" key="1">
    <citation type="submission" date="2024-03" db="EMBL/GenBank/DDBJ databases">
        <title>Human intestinal bacterial collection.</title>
        <authorList>
            <person name="Pauvert C."/>
            <person name="Hitch T.C.A."/>
            <person name="Clavel T."/>
        </authorList>
    </citation>
    <scope>NUCLEOTIDE SEQUENCE [LARGE SCALE GENOMIC DNA]</scope>
    <source>
        <strain evidence="3 4">CLA-SR-H028</strain>
    </source>
</reference>
<sequence length="72" mass="8275">MTRPHVFRHTFCTNMANAGMDVKTLQYLMGHSDVGVTLNIYTHASYDRAAEQMAKIVDFKQVDKQEQRRKSG</sequence>
<evidence type="ECO:0000313" key="4">
    <source>
        <dbReference type="Proteomes" id="UP001457898"/>
    </source>
</evidence>
<organism evidence="3 4">
    <name type="scientific">Blautia caccae</name>
    <dbReference type="NCBI Taxonomy" id="3133175"/>
    <lineage>
        <taxon>Bacteria</taxon>
        <taxon>Bacillati</taxon>
        <taxon>Bacillota</taxon>
        <taxon>Clostridia</taxon>
        <taxon>Lachnospirales</taxon>
        <taxon>Lachnospiraceae</taxon>
        <taxon>Blautia</taxon>
    </lineage>
</organism>
<dbReference type="EMBL" id="JBBMFP010000002">
    <property type="protein sequence ID" value="MEQ2429742.1"/>
    <property type="molecule type" value="Genomic_DNA"/>
</dbReference>
<dbReference type="PROSITE" id="PS51898">
    <property type="entry name" value="TYR_RECOMBINASE"/>
    <property type="match status" value="1"/>
</dbReference>
<gene>
    <name evidence="3" type="ORF">WMO65_01875</name>
</gene>
<evidence type="ECO:0000313" key="3">
    <source>
        <dbReference type="EMBL" id="MEQ2429742.1"/>
    </source>
</evidence>
<accession>A0ABV1DH93</accession>
<dbReference type="InterPro" id="IPR002104">
    <property type="entry name" value="Integrase_catalytic"/>
</dbReference>
<dbReference type="SUPFAM" id="SSF56349">
    <property type="entry name" value="DNA breaking-rejoining enzymes"/>
    <property type="match status" value="1"/>
</dbReference>
<dbReference type="Gene3D" id="1.10.443.10">
    <property type="entry name" value="Intergrase catalytic core"/>
    <property type="match status" value="1"/>
</dbReference>
<name>A0ABV1DH93_9FIRM</name>